<feature type="chain" id="PRO_5047042191" evidence="1">
    <location>
        <begin position="26"/>
        <end position="70"/>
    </location>
</feature>
<organism evidence="2 3">
    <name type="scientific">Staurois parvus</name>
    <dbReference type="NCBI Taxonomy" id="386267"/>
    <lineage>
        <taxon>Eukaryota</taxon>
        <taxon>Metazoa</taxon>
        <taxon>Chordata</taxon>
        <taxon>Craniata</taxon>
        <taxon>Vertebrata</taxon>
        <taxon>Euteleostomi</taxon>
        <taxon>Amphibia</taxon>
        <taxon>Batrachia</taxon>
        <taxon>Anura</taxon>
        <taxon>Neobatrachia</taxon>
        <taxon>Ranoidea</taxon>
        <taxon>Ranidae</taxon>
        <taxon>Staurois</taxon>
    </lineage>
</organism>
<keyword evidence="1" id="KW-0732">Signal</keyword>
<evidence type="ECO:0000313" key="3">
    <source>
        <dbReference type="Proteomes" id="UP001162483"/>
    </source>
</evidence>
<evidence type="ECO:0000256" key="1">
    <source>
        <dbReference type="SAM" id="SignalP"/>
    </source>
</evidence>
<evidence type="ECO:0000313" key="2">
    <source>
        <dbReference type="EMBL" id="CAI9593400.1"/>
    </source>
</evidence>
<sequence length="70" mass="7985">SNGLFKLSQCCFFFSLPCILRPCILTSVADLVCPDYFLNSACTQGWTDHLETRALSEGPGCPWYLFHRFF</sequence>
<name>A0ABN9FBD0_9NEOB</name>
<proteinExistence type="predicted"/>
<feature type="non-terminal residue" evidence="2">
    <location>
        <position position="1"/>
    </location>
</feature>
<comment type="caution">
    <text evidence="2">The sequence shown here is derived from an EMBL/GenBank/DDBJ whole genome shotgun (WGS) entry which is preliminary data.</text>
</comment>
<dbReference type="Proteomes" id="UP001162483">
    <property type="component" value="Unassembled WGS sequence"/>
</dbReference>
<feature type="signal peptide" evidence="1">
    <location>
        <begin position="1"/>
        <end position="25"/>
    </location>
</feature>
<protein>
    <submittedName>
        <fullName evidence="2">Uncharacterized protein</fullName>
    </submittedName>
</protein>
<keyword evidence="3" id="KW-1185">Reference proteome</keyword>
<reference evidence="2" key="1">
    <citation type="submission" date="2023-05" db="EMBL/GenBank/DDBJ databases">
        <authorList>
            <person name="Stuckert A."/>
        </authorList>
    </citation>
    <scope>NUCLEOTIDE SEQUENCE</scope>
</reference>
<dbReference type="EMBL" id="CATNWA010016520">
    <property type="protein sequence ID" value="CAI9593400.1"/>
    <property type="molecule type" value="Genomic_DNA"/>
</dbReference>
<accession>A0ABN9FBD0</accession>
<gene>
    <name evidence="2" type="ORF">SPARVUS_LOCUS11530054</name>
</gene>